<dbReference type="SUPFAM" id="SSF69572">
    <property type="entry name" value="Activating enzymes of the ubiquitin-like proteins"/>
    <property type="match status" value="1"/>
</dbReference>
<organism evidence="2 3">
    <name type="scientific">Frankia torreyi</name>
    <dbReference type="NCBI Taxonomy" id="1856"/>
    <lineage>
        <taxon>Bacteria</taxon>
        <taxon>Bacillati</taxon>
        <taxon>Actinomycetota</taxon>
        <taxon>Actinomycetes</taxon>
        <taxon>Frankiales</taxon>
        <taxon>Frankiaceae</taxon>
        <taxon>Frankia</taxon>
    </lineage>
</organism>
<dbReference type="EMBL" id="JYFN01000045">
    <property type="protein sequence ID" value="KJE21056.1"/>
    <property type="molecule type" value="Genomic_DNA"/>
</dbReference>
<comment type="caution">
    <text evidence="2">The sequence shown here is derived from an EMBL/GenBank/DDBJ whole genome shotgun (WGS) entry which is preliminary data.</text>
</comment>
<dbReference type="CDD" id="cd00757">
    <property type="entry name" value="ThiF_MoeB_HesA_family"/>
    <property type="match status" value="1"/>
</dbReference>
<dbReference type="GO" id="GO:0008146">
    <property type="term" value="F:sulfotransferase activity"/>
    <property type="evidence" value="ECO:0007669"/>
    <property type="project" value="TreeGrafter"/>
</dbReference>
<protein>
    <submittedName>
        <fullName evidence="2">Dinucleotide-utilizing enzyme</fullName>
    </submittedName>
</protein>
<dbReference type="OrthoDB" id="9204719at2"/>
<feature type="domain" description="THIF-type NAD/FAD binding fold" evidence="1">
    <location>
        <begin position="7"/>
        <end position="234"/>
    </location>
</feature>
<proteinExistence type="predicted"/>
<dbReference type="GO" id="GO:0008641">
    <property type="term" value="F:ubiquitin-like modifier activating enzyme activity"/>
    <property type="evidence" value="ECO:0007669"/>
    <property type="project" value="InterPro"/>
</dbReference>
<accession>A0A0D8BA38</accession>
<dbReference type="PATRIC" id="fig|1502723.3.peg.4608"/>
<dbReference type="GO" id="GO:0005829">
    <property type="term" value="C:cytosol"/>
    <property type="evidence" value="ECO:0007669"/>
    <property type="project" value="TreeGrafter"/>
</dbReference>
<evidence type="ECO:0000259" key="1">
    <source>
        <dbReference type="Pfam" id="PF00899"/>
    </source>
</evidence>
<evidence type="ECO:0000313" key="2">
    <source>
        <dbReference type="EMBL" id="KJE21056.1"/>
    </source>
</evidence>
<dbReference type="InterPro" id="IPR000594">
    <property type="entry name" value="ThiF_NAD_FAD-bd"/>
</dbReference>
<name>A0A0D8BA38_9ACTN</name>
<gene>
    <name evidence="2" type="ORF">FF36_04651</name>
</gene>
<evidence type="ECO:0000313" key="3">
    <source>
        <dbReference type="Proteomes" id="UP000032545"/>
    </source>
</evidence>
<reference evidence="3" key="1">
    <citation type="submission" date="2015-02" db="EMBL/GenBank/DDBJ databases">
        <title>Draft Genome of Frankia sp. CpI1-S.</title>
        <authorList>
            <person name="Oshone R.T."/>
            <person name="Ngom M."/>
            <person name="Ghodhbane-Gtari F."/>
            <person name="Gtari M."/>
            <person name="Morris K."/>
            <person name="Thomas K."/>
            <person name="Sen A."/>
            <person name="Tisa L.S."/>
        </authorList>
    </citation>
    <scope>NUCLEOTIDE SEQUENCE [LARGE SCALE GENOMIC DNA]</scope>
    <source>
        <strain evidence="3">CpI1-S</strain>
    </source>
</reference>
<dbReference type="PANTHER" id="PTHR10953">
    <property type="entry name" value="UBIQUITIN-ACTIVATING ENZYME E1"/>
    <property type="match status" value="1"/>
</dbReference>
<keyword evidence="3" id="KW-1185">Reference proteome</keyword>
<dbReference type="InterPro" id="IPR035985">
    <property type="entry name" value="Ubiquitin-activating_enz"/>
</dbReference>
<dbReference type="Pfam" id="PF00899">
    <property type="entry name" value="ThiF"/>
    <property type="match status" value="1"/>
</dbReference>
<reference evidence="2 3" key="2">
    <citation type="journal article" date="2016" name="Genome Announc.">
        <title>Permanent Draft Genome Sequences for Two Variants of Frankia sp. Strain CpI1, the First Frankia Strain Isolated from Root Nodules of Comptonia peregrina.</title>
        <authorList>
            <person name="Oshone R."/>
            <person name="Hurst S.G.IV."/>
            <person name="Abebe-Akele F."/>
            <person name="Simpson S."/>
            <person name="Morris K."/>
            <person name="Thomas W.K."/>
            <person name="Tisa L.S."/>
        </authorList>
    </citation>
    <scope>NUCLEOTIDE SEQUENCE [LARGE SCALE GENOMIC DNA]</scope>
    <source>
        <strain evidence="3">CpI1-S</strain>
    </source>
</reference>
<dbReference type="Proteomes" id="UP000032545">
    <property type="component" value="Unassembled WGS sequence"/>
</dbReference>
<dbReference type="Gene3D" id="3.40.50.720">
    <property type="entry name" value="NAD(P)-binding Rossmann-like Domain"/>
    <property type="match status" value="1"/>
</dbReference>
<dbReference type="AlphaFoldDB" id="A0A0D8BA38"/>
<sequence length="255" mass="27219">MDTQRFTRQLMAGFGPGEQERLSGATVLVAGIGGVGGAATTYLAAAGVGRLVLVHPGPLEKPDLNRQTLMRPDRIGEPRVLIAADTLGIHYPEVAVETWDRDLFDPLLPELVAAADVVIDARHNFPERFQINRMCLDAEVPLVVAAMNATEIQLLTVAGDSACLRCVFAEGDPDWDPLGFPVFGAVAGTVGCLAAMEVIKLISGFGEPSIGRMLVADLWDLDVRSLSVVRDPTCADCGSRQRTPRASRLDSASGR</sequence>
<dbReference type="InterPro" id="IPR045886">
    <property type="entry name" value="ThiF/MoeB/HesA"/>
</dbReference>
<dbReference type="PANTHER" id="PTHR10953:SF102">
    <property type="entry name" value="ADENYLYLTRANSFERASE AND SULFURTRANSFERASE MOCS3"/>
    <property type="match status" value="1"/>
</dbReference>
<dbReference type="GO" id="GO:0004792">
    <property type="term" value="F:thiosulfate-cyanide sulfurtransferase activity"/>
    <property type="evidence" value="ECO:0007669"/>
    <property type="project" value="TreeGrafter"/>
</dbReference>
<dbReference type="GO" id="GO:0016779">
    <property type="term" value="F:nucleotidyltransferase activity"/>
    <property type="evidence" value="ECO:0007669"/>
    <property type="project" value="TreeGrafter"/>
</dbReference>
<dbReference type="RefSeq" id="WP_044887171.1">
    <property type="nucleotide sequence ID" value="NZ_JYFN01000045.1"/>
</dbReference>